<evidence type="ECO:0000313" key="2">
    <source>
        <dbReference type="Proteomes" id="UP000094389"/>
    </source>
</evidence>
<evidence type="ECO:0000313" key="1">
    <source>
        <dbReference type="EMBL" id="ODV75861.1"/>
    </source>
</evidence>
<gene>
    <name evidence="1" type="ORF">CYBJADRAFT_165248</name>
</gene>
<dbReference type="Proteomes" id="UP000094389">
    <property type="component" value="Unassembled WGS sequence"/>
</dbReference>
<dbReference type="GeneID" id="30988346"/>
<dbReference type="RefSeq" id="XP_020072900.1">
    <property type="nucleotide sequence ID" value="XM_020213950.1"/>
</dbReference>
<protein>
    <submittedName>
        <fullName evidence="1">Uncharacterized protein</fullName>
    </submittedName>
</protein>
<keyword evidence="2" id="KW-1185">Reference proteome</keyword>
<proteinExistence type="predicted"/>
<dbReference type="AlphaFoldDB" id="A0A1E4S8N1"/>
<name>A0A1E4S8N1_CYBJN</name>
<accession>A0A1E4S8N1</accession>
<organism evidence="1 2">
    <name type="scientific">Cyberlindnera jadinii (strain ATCC 18201 / CBS 1600 / BCRC 20928 / JCM 3617 / NBRC 0987 / NRRL Y-1542)</name>
    <name type="common">Torula yeast</name>
    <name type="synonym">Candida utilis</name>
    <dbReference type="NCBI Taxonomy" id="983966"/>
    <lineage>
        <taxon>Eukaryota</taxon>
        <taxon>Fungi</taxon>
        <taxon>Dikarya</taxon>
        <taxon>Ascomycota</taxon>
        <taxon>Saccharomycotina</taxon>
        <taxon>Saccharomycetes</taxon>
        <taxon>Phaffomycetales</taxon>
        <taxon>Phaffomycetaceae</taxon>
        <taxon>Cyberlindnera</taxon>
    </lineage>
</organism>
<reference evidence="1 2" key="1">
    <citation type="journal article" date="2016" name="Proc. Natl. Acad. Sci. U.S.A.">
        <title>Comparative genomics of biotechnologically important yeasts.</title>
        <authorList>
            <person name="Riley R."/>
            <person name="Haridas S."/>
            <person name="Wolfe K.H."/>
            <person name="Lopes M.R."/>
            <person name="Hittinger C.T."/>
            <person name="Goeker M."/>
            <person name="Salamov A.A."/>
            <person name="Wisecaver J.H."/>
            <person name="Long T.M."/>
            <person name="Calvey C.H."/>
            <person name="Aerts A.L."/>
            <person name="Barry K.W."/>
            <person name="Choi C."/>
            <person name="Clum A."/>
            <person name="Coughlan A.Y."/>
            <person name="Deshpande S."/>
            <person name="Douglass A.P."/>
            <person name="Hanson S.J."/>
            <person name="Klenk H.-P."/>
            <person name="LaButti K.M."/>
            <person name="Lapidus A."/>
            <person name="Lindquist E.A."/>
            <person name="Lipzen A.M."/>
            <person name="Meier-Kolthoff J.P."/>
            <person name="Ohm R.A."/>
            <person name="Otillar R.P."/>
            <person name="Pangilinan J.L."/>
            <person name="Peng Y."/>
            <person name="Rokas A."/>
            <person name="Rosa C.A."/>
            <person name="Scheuner C."/>
            <person name="Sibirny A.A."/>
            <person name="Slot J.C."/>
            <person name="Stielow J.B."/>
            <person name="Sun H."/>
            <person name="Kurtzman C.P."/>
            <person name="Blackwell M."/>
            <person name="Grigoriev I.V."/>
            <person name="Jeffries T.W."/>
        </authorList>
    </citation>
    <scope>NUCLEOTIDE SEQUENCE [LARGE SCALE GENOMIC DNA]</scope>
    <source>
        <strain evidence="2">ATCC 18201 / CBS 1600 / BCRC 20928 / JCM 3617 / NBRC 0987 / NRRL Y-1542</strain>
    </source>
</reference>
<sequence length="133" mass="14900">MPRRIRRLGVCAWAGFGLSNLPLRVELVITIMMAPDHSKRPFSKLACLSLYAVFRGDSELQSGECSDWSIKNTHTHIWTIHCLLHGPGGLSINSFKRTCTQLYQAIPLCLKETSMVYVPVVSLNQDVGSRENL</sequence>
<dbReference type="EMBL" id="KV453925">
    <property type="protein sequence ID" value="ODV75861.1"/>
    <property type="molecule type" value="Genomic_DNA"/>
</dbReference>